<name>A0ABV3VKD4_9MYCO</name>
<proteinExistence type="predicted"/>
<organism evidence="1 2">
    <name type="scientific">Mycolicibacterium porcinum</name>
    <dbReference type="NCBI Taxonomy" id="39693"/>
    <lineage>
        <taxon>Bacteria</taxon>
        <taxon>Bacillati</taxon>
        <taxon>Actinomycetota</taxon>
        <taxon>Actinomycetes</taxon>
        <taxon>Mycobacteriales</taxon>
        <taxon>Mycobacteriaceae</taxon>
        <taxon>Mycolicibacterium</taxon>
    </lineage>
</organism>
<reference evidence="1 2" key="1">
    <citation type="submission" date="2024-04" db="EMBL/GenBank/DDBJ databases">
        <title>Genomic Markers of Mycobacteria.</title>
        <authorList>
            <person name="Soliman M.S."/>
            <person name="Elkholy A."/>
            <person name="Soliman N.S."/>
            <person name="Abbas A."/>
            <person name="Khayrat S."/>
            <person name="Shawky S."/>
        </authorList>
    </citation>
    <scope>NUCLEOTIDE SEQUENCE [LARGE SCALE GENOMIC DNA]</scope>
    <source>
        <strain evidence="1 2">Egy-CU-AM5</strain>
    </source>
</reference>
<dbReference type="Proteomes" id="UP001558474">
    <property type="component" value="Unassembled WGS sequence"/>
</dbReference>
<sequence length="138" mass="15705">MDYFLDVPGRTWEQFLEFFDQMCTEQGTKCWAAASTDPALLDRARSMTAEEIAKLRERSVAEPHYGYSPVVRELRNVSDQLISLRGQLGRLQPQDVTYMPRPSMVGDLINERETDLARSELDDLIDEAHANAERLGIG</sequence>
<comment type="caution">
    <text evidence="1">The sequence shown here is derived from an EMBL/GenBank/DDBJ whole genome shotgun (WGS) entry which is preliminary data.</text>
</comment>
<evidence type="ECO:0000313" key="2">
    <source>
        <dbReference type="Proteomes" id="UP001558474"/>
    </source>
</evidence>
<evidence type="ECO:0008006" key="3">
    <source>
        <dbReference type="Google" id="ProtNLM"/>
    </source>
</evidence>
<dbReference type="EMBL" id="JBDLOU010000058">
    <property type="protein sequence ID" value="MEX3741100.1"/>
    <property type="molecule type" value="Genomic_DNA"/>
</dbReference>
<protein>
    <recommendedName>
        <fullName evidence="3">ESX-1 secretion-associated protein EspA/EspE-like domain-containing protein</fullName>
    </recommendedName>
</protein>
<dbReference type="RefSeq" id="WP_368573799.1">
    <property type="nucleotide sequence ID" value="NZ_JBDLOU010000058.1"/>
</dbReference>
<gene>
    <name evidence="1" type="ORF">ABFW12_23000</name>
</gene>
<keyword evidence="2" id="KW-1185">Reference proteome</keyword>
<accession>A0ABV3VKD4</accession>
<evidence type="ECO:0000313" key="1">
    <source>
        <dbReference type="EMBL" id="MEX3741100.1"/>
    </source>
</evidence>